<organism evidence="2 3">
    <name type="scientific">Corynebacterium efficiens (strain DSM 44549 / YS-314 / AJ 12310 / JCM 11189 / NBRC 100395)</name>
    <dbReference type="NCBI Taxonomy" id="196164"/>
    <lineage>
        <taxon>Bacteria</taxon>
        <taxon>Bacillati</taxon>
        <taxon>Actinomycetota</taxon>
        <taxon>Actinomycetes</taxon>
        <taxon>Mycobacteriales</taxon>
        <taxon>Corynebacteriaceae</taxon>
        <taxon>Corynebacterium</taxon>
    </lineage>
</organism>
<evidence type="ECO:0000313" key="3">
    <source>
        <dbReference type="Proteomes" id="UP000001409"/>
    </source>
</evidence>
<sequence length="95" mass="9982">MRMDIDHARLLAHTILHQEFTPVAGSPPPDDSPGEGTSGFHGVVAKALATYTDNASTLTQTTRSMADSALHTLTVVGSIDAGLAGDFHRLAGRRT</sequence>
<evidence type="ECO:0000313" key="2">
    <source>
        <dbReference type="EMBL" id="BAC17512.1"/>
    </source>
</evidence>
<dbReference type="AlphaFoldDB" id="Q8FRQ7"/>
<name>Q8FRQ7_COREF</name>
<dbReference type="Proteomes" id="UP000001409">
    <property type="component" value="Chromosome"/>
</dbReference>
<dbReference type="KEGG" id="cef:CE0702"/>
<dbReference type="EMBL" id="BA000035">
    <property type="protein sequence ID" value="BAC17512.1"/>
    <property type="molecule type" value="Genomic_DNA"/>
</dbReference>
<dbReference type="STRING" id="196164.gene:10741104"/>
<keyword evidence="3" id="KW-1185">Reference proteome</keyword>
<evidence type="ECO:0000256" key="1">
    <source>
        <dbReference type="SAM" id="MobiDB-lite"/>
    </source>
</evidence>
<feature type="region of interest" description="Disordered" evidence="1">
    <location>
        <begin position="19"/>
        <end position="40"/>
    </location>
</feature>
<proteinExistence type="predicted"/>
<accession>Q8FRQ7</accession>
<reference evidence="2 3" key="1">
    <citation type="journal article" date="2003" name="Genome Res.">
        <title>Comparative complete genome sequence analysis of the amino acid replacements responsible for the thermostability of Corynebacterium efficiens.</title>
        <authorList>
            <person name="Nishio Y."/>
            <person name="Nakamura Y."/>
            <person name="Kawarabayasi Y."/>
            <person name="Usuda Y."/>
            <person name="Kimura E."/>
            <person name="Sugimoto S."/>
            <person name="Matsui K."/>
            <person name="Yamagishi A."/>
            <person name="Kikuchi H."/>
            <person name="Ikeo K."/>
            <person name="Gojobori T."/>
        </authorList>
    </citation>
    <scope>NUCLEOTIDE SEQUENCE [LARGE SCALE GENOMIC DNA]</scope>
    <source>
        <strain evidence="3">DSM 44549 / YS-314 / AJ 12310 / JCM 11189 / NBRC 100395</strain>
    </source>
</reference>
<accession>C8NM02</accession>
<dbReference type="HOGENOM" id="CLU_2368070_0_0_11"/>
<protein>
    <submittedName>
        <fullName evidence="2">Uncharacterized protein</fullName>
    </submittedName>
</protein>